<dbReference type="RefSeq" id="WP_120325063.1">
    <property type="nucleotide sequence ID" value="NZ_RAPF01000005.1"/>
</dbReference>
<feature type="domain" description="Antitoxin Xre/MbcA/ParS-like toxin-binding" evidence="1">
    <location>
        <begin position="63"/>
        <end position="108"/>
    </location>
</feature>
<evidence type="ECO:0000259" key="1">
    <source>
        <dbReference type="Pfam" id="PF09722"/>
    </source>
</evidence>
<gene>
    <name evidence="2" type="ORF">D6851_11765</name>
</gene>
<dbReference type="EMBL" id="RAPF01000005">
    <property type="protein sequence ID" value="RKF20780.1"/>
    <property type="molecule type" value="Genomic_DNA"/>
</dbReference>
<dbReference type="OrthoDB" id="7579205at2"/>
<accession>A0A420EJE7</accession>
<proteinExistence type="predicted"/>
<sequence>MASTAIARSISDLETIGGLNGTDIANFTDVSKATVSRWRNGTKRPQPGRERVLSDLVYVVKRLEDYYNNDEIRMWLYAPHPQLEGQRAIDLIHEGRVVEIFRVLDRLDSDGYL</sequence>
<reference evidence="2 3" key="1">
    <citation type="submission" date="2018-09" db="EMBL/GenBank/DDBJ databases">
        <title>Altererythrobacter spongiae sp. nov., isolated from a marine sponge.</title>
        <authorList>
            <person name="Zhuang L."/>
            <person name="Luo L."/>
        </authorList>
    </citation>
    <scope>NUCLEOTIDE SEQUENCE [LARGE SCALE GENOMIC DNA]</scope>
    <source>
        <strain evidence="2 3">HN-Y73</strain>
    </source>
</reference>
<dbReference type="Pfam" id="PF09722">
    <property type="entry name" value="Xre_MbcA_ParS_C"/>
    <property type="match status" value="1"/>
</dbReference>
<evidence type="ECO:0000313" key="3">
    <source>
        <dbReference type="Proteomes" id="UP000284395"/>
    </source>
</evidence>
<dbReference type="Proteomes" id="UP000284395">
    <property type="component" value="Unassembled WGS sequence"/>
</dbReference>
<organism evidence="2 3">
    <name type="scientific">Altericroceibacterium spongiae</name>
    <dbReference type="NCBI Taxonomy" id="2320269"/>
    <lineage>
        <taxon>Bacteria</taxon>
        <taxon>Pseudomonadati</taxon>
        <taxon>Pseudomonadota</taxon>
        <taxon>Alphaproteobacteria</taxon>
        <taxon>Sphingomonadales</taxon>
        <taxon>Erythrobacteraceae</taxon>
        <taxon>Altericroceibacterium</taxon>
    </lineage>
</organism>
<dbReference type="InterPro" id="IPR024467">
    <property type="entry name" value="Xre/MbcA/ParS-like_toxin-bd"/>
</dbReference>
<dbReference type="AlphaFoldDB" id="A0A420EJE7"/>
<keyword evidence="3" id="KW-1185">Reference proteome</keyword>
<comment type="caution">
    <text evidence="2">The sequence shown here is derived from an EMBL/GenBank/DDBJ whole genome shotgun (WGS) entry which is preliminary data.</text>
</comment>
<evidence type="ECO:0000313" key="2">
    <source>
        <dbReference type="EMBL" id="RKF20780.1"/>
    </source>
</evidence>
<name>A0A420EJE7_9SPHN</name>
<protein>
    <submittedName>
        <fullName evidence="2">DUF2384 domain-containing protein</fullName>
    </submittedName>
</protein>